<evidence type="ECO:0000313" key="2">
    <source>
        <dbReference type="EMBL" id="HDM90042.1"/>
    </source>
</evidence>
<keyword evidence="1" id="KW-0472">Membrane</keyword>
<feature type="transmembrane region" description="Helical" evidence="1">
    <location>
        <begin position="12"/>
        <end position="29"/>
    </location>
</feature>
<feature type="transmembrane region" description="Helical" evidence="1">
    <location>
        <begin position="334"/>
        <end position="360"/>
    </location>
</feature>
<organism evidence="2">
    <name type="scientific">candidate division WOR-3 bacterium</name>
    <dbReference type="NCBI Taxonomy" id="2052148"/>
    <lineage>
        <taxon>Bacteria</taxon>
        <taxon>Bacteria division WOR-3</taxon>
    </lineage>
</organism>
<comment type="caution">
    <text evidence="2">The sequence shown here is derived from an EMBL/GenBank/DDBJ whole genome shotgun (WGS) entry which is preliminary data.</text>
</comment>
<protein>
    <submittedName>
        <fullName evidence="2">Poly-gamma-glutamate system protein</fullName>
    </submittedName>
</protein>
<evidence type="ECO:0000256" key="1">
    <source>
        <dbReference type="SAM" id="Phobius"/>
    </source>
</evidence>
<proteinExistence type="predicted"/>
<keyword evidence="1" id="KW-1133">Transmembrane helix</keyword>
<dbReference type="AlphaFoldDB" id="A0A7C0XAR2"/>
<sequence length="366" mass="40368">MKWKPGRIPDAVLFVIFLISIAFFVAVLLSESPRKAPYFDEKLKASQTMDRAMALIKEERLKLGIPIDPVNDPNGTGLIGHQFSPITSERGDLEEKLTSTNPNMAALMVKYLEKLKLKKGDVVAVGWTGSYPGLNLALLSALHSMEIEPIIITSLSSSMWGANDPQLTWLDMERIVQSVLPYRSAAASIGGKDDIGRGLSPQGIELLKEAIERNGIPLLYEEDISKNVEKRLAIYRDKAAGKPIKAYVNIGYGRASLGPLEAVEYIKPGVNRHIKKELLQWKSVAIEMLKERIPVLNVVDIRMLAAKNGLPVAPVPLPRPGEGKLFYEMRYSPLLAGILAVVLAAILFGVASFNLTGYLLKRREES</sequence>
<gene>
    <name evidence="2" type="primary">pgsW</name>
    <name evidence="2" type="ORF">ENG67_02405</name>
</gene>
<keyword evidence="1" id="KW-0812">Transmembrane</keyword>
<dbReference type="EMBL" id="DRBW01000090">
    <property type="protein sequence ID" value="HDM90042.1"/>
    <property type="molecule type" value="Genomic_DNA"/>
</dbReference>
<dbReference type="NCBIfam" id="TIGR04332">
    <property type="entry name" value="gamma_Glu_sys"/>
    <property type="match status" value="1"/>
</dbReference>
<name>A0A7C0XAR2_UNCW3</name>
<accession>A0A7C0XAR2</accession>
<dbReference type="Proteomes" id="UP000885931">
    <property type="component" value="Unassembled WGS sequence"/>
</dbReference>
<reference evidence="2" key="1">
    <citation type="journal article" date="2020" name="mSystems">
        <title>Genome- and Community-Level Interaction Insights into Carbon Utilization and Element Cycling Functions of Hydrothermarchaeota in Hydrothermal Sediment.</title>
        <authorList>
            <person name="Zhou Z."/>
            <person name="Liu Y."/>
            <person name="Xu W."/>
            <person name="Pan J."/>
            <person name="Luo Z.H."/>
            <person name="Li M."/>
        </authorList>
    </citation>
    <scope>NUCLEOTIDE SEQUENCE [LARGE SCALE GENOMIC DNA]</scope>
    <source>
        <strain evidence="2">HyVt-237</strain>
    </source>
</reference>
<dbReference type="InterPro" id="IPR027602">
    <property type="entry name" value="PGA_system"/>
</dbReference>